<dbReference type="AlphaFoldDB" id="G0TZ41"/>
<gene>
    <name evidence="2" type="ORF">TVY486_0705680</name>
</gene>
<dbReference type="EMBL" id="HE573023">
    <property type="protein sequence ID" value="CCC49244.1"/>
    <property type="molecule type" value="Genomic_DNA"/>
</dbReference>
<organism evidence="2">
    <name type="scientific">Trypanosoma vivax (strain Y486)</name>
    <dbReference type="NCBI Taxonomy" id="1055687"/>
    <lineage>
        <taxon>Eukaryota</taxon>
        <taxon>Discoba</taxon>
        <taxon>Euglenozoa</taxon>
        <taxon>Kinetoplastea</taxon>
        <taxon>Metakinetoplastina</taxon>
        <taxon>Trypanosomatida</taxon>
        <taxon>Trypanosomatidae</taxon>
        <taxon>Trypanosoma</taxon>
        <taxon>Duttonella</taxon>
    </lineage>
</organism>
<proteinExistence type="predicted"/>
<feature type="compositionally biased region" description="Low complexity" evidence="1">
    <location>
        <begin position="8"/>
        <end position="19"/>
    </location>
</feature>
<protein>
    <submittedName>
        <fullName evidence="2">Uncharacterized protein</fullName>
    </submittedName>
</protein>
<sequence length="123" mass="14218">MMSIQMKARAGGRSRPPGGVQLKRPVQQHGNTNCLSVLKVKGLDVLKKEKRKRRELHVCHRLIQHAQQLYRQRWRRNKITEHLHTLQSEKFVTSLLTCHKHSHVTPSRVLPWLTFPAPAPSAV</sequence>
<reference evidence="2" key="1">
    <citation type="journal article" date="2012" name="Proc. Natl. Acad. Sci. U.S.A.">
        <title>Antigenic diversity is generated by distinct evolutionary mechanisms in African trypanosome species.</title>
        <authorList>
            <person name="Jackson A.P."/>
            <person name="Berry A."/>
            <person name="Aslett M."/>
            <person name="Allison H.C."/>
            <person name="Burton P."/>
            <person name="Vavrova-Anderson J."/>
            <person name="Brown R."/>
            <person name="Browne H."/>
            <person name="Corton N."/>
            <person name="Hauser H."/>
            <person name="Gamble J."/>
            <person name="Gilderthorp R."/>
            <person name="Marcello L."/>
            <person name="McQuillan J."/>
            <person name="Otto T.D."/>
            <person name="Quail M.A."/>
            <person name="Sanders M.J."/>
            <person name="van Tonder A."/>
            <person name="Ginger M.L."/>
            <person name="Field M.C."/>
            <person name="Barry J.D."/>
            <person name="Hertz-Fowler C."/>
            <person name="Berriman M."/>
        </authorList>
    </citation>
    <scope>NUCLEOTIDE SEQUENCE</scope>
    <source>
        <strain evidence="2">Y486</strain>
    </source>
</reference>
<accession>G0TZ41</accession>
<feature type="region of interest" description="Disordered" evidence="1">
    <location>
        <begin position="1"/>
        <end position="26"/>
    </location>
</feature>
<name>G0TZ41_TRYVY</name>
<evidence type="ECO:0000313" key="2">
    <source>
        <dbReference type="EMBL" id="CCC49244.1"/>
    </source>
</evidence>
<evidence type="ECO:0000256" key="1">
    <source>
        <dbReference type="SAM" id="MobiDB-lite"/>
    </source>
</evidence>